<gene>
    <name evidence="1" type="ORF">XhyaCFBP1156_12435</name>
</gene>
<dbReference type="InterPro" id="IPR011004">
    <property type="entry name" value="Trimer_LpxA-like_sf"/>
</dbReference>
<proteinExistence type="predicted"/>
<accession>A0A2S7EVI8</accession>
<protein>
    <submittedName>
        <fullName evidence="1">Acetyltransferase</fullName>
    </submittedName>
</protein>
<dbReference type="GO" id="GO:0016740">
    <property type="term" value="F:transferase activity"/>
    <property type="evidence" value="ECO:0007669"/>
    <property type="project" value="UniProtKB-KW"/>
</dbReference>
<dbReference type="RefSeq" id="WP_046981200.1">
    <property type="nucleotide sequence ID" value="NZ_CP043476.1"/>
</dbReference>
<dbReference type="OrthoDB" id="6004817at2"/>
<keyword evidence="1" id="KW-0808">Transferase</keyword>
<dbReference type="SUPFAM" id="SSF51161">
    <property type="entry name" value="Trimeric LpxA-like enzymes"/>
    <property type="match status" value="1"/>
</dbReference>
<evidence type="ECO:0000313" key="2">
    <source>
        <dbReference type="Proteomes" id="UP000238261"/>
    </source>
</evidence>
<dbReference type="Proteomes" id="UP000238261">
    <property type="component" value="Unassembled WGS sequence"/>
</dbReference>
<dbReference type="AlphaFoldDB" id="A0A2S7EVI8"/>
<comment type="caution">
    <text evidence="1">The sequence shown here is derived from an EMBL/GenBank/DDBJ whole genome shotgun (WGS) entry which is preliminary data.</text>
</comment>
<sequence length="209" mass="22284">MTSLVLLGEGAALEQAQRTAQDCGLVHTRLALTSADHYNFDLGELLARYVASNTEVFVALDERAVNHARHKLLADVRLAGYRTINLVSPHAHVDTDVRLMGNVYVGPGCNLAGGSSIGPGSWLERQVIIERNVRLGACVTLQAGVLLGHDVEIGQGSTLGSGCVAPAEARIGRHCEWLLPSMLPPVLPDRSFHDALMPQGARILNGGRA</sequence>
<name>A0A2S7EVI8_9XANT</name>
<dbReference type="EMBL" id="MDEG01000010">
    <property type="protein sequence ID" value="PPU97158.1"/>
    <property type="molecule type" value="Genomic_DNA"/>
</dbReference>
<keyword evidence="2" id="KW-1185">Reference proteome</keyword>
<evidence type="ECO:0000313" key="1">
    <source>
        <dbReference type="EMBL" id="PPU97158.1"/>
    </source>
</evidence>
<reference evidence="2" key="1">
    <citation type="submission" date="2016-08" db="EMBL/GenBank/DDBJ databases">
        <authorList>
            <person name="Merda D."/>
            <person name="Briand M."/>
            <person name="Taghouti G."/>
            <person name="Carrere S."/>
            <person name="Gouzy J."/>
            <person name="Portier P."/>
            <person name="Jacques M.-A."/>
            <person name="Fischer-Le Saux M."/>
        </authorList>
    </citation>
    <scope>NUCLEOTIDE SEQUENCE [LARGE SCALE GENOMIC DNA]</scope>
    <source>
        <strain evidence="2">CFBP1156</strain>
    </source>
</reference>
<dbReference type="Gene3D" id="2.160.10.10">
    <property type="entry name" value="Hexapeptide repeat proteins"/>
    <property type="match status" value="1"/>
</dbReference>
<organism evidence="1 2">
    <name type="scientific">Xanthomonas hyacinthi</name>
    <dbReference type="NCBI Taxonomy" id="56455"/>
    <lineage>
        <taxon>Bacteria</taxon>
        <taxon>Pseudomonadati</taxon>
        <taxon>Pseudomonadota</taxon>
        <taxon>Gammaproteobacteria</taxon>
        <taxon>Lysobacterales</taxon>
        <taxon>Lysobacteraceae</taxon>
        <taxon>Xanthomonas</taxon>
    </lineage>
</organism>